<evidence type="ECO:0000256" key="1">
    <source>
        <dbReference type="SAM" id="Phobius"/>
    </source>
</evidence>
<dbReference type="Proteomes" id="UP000887565">
    <property type="component" value="Unplaced"/>
</dbReference>
<keyword evidence="1" id="KW-1133">Transmembrane helix</keyword>
<dbReference type="AlphaFoldDB" id="A0A915KKJ2"/>
<protein>
    <submittedName>
        <fullName evidence="3">Uncharacterized protein</fullName>
    </submittedName>
</protein>
<keyword evidence="1" id="KW-0812">Transmembrane</keyword>
<organism evidence="2 3">
    <name type="scientific">Romanomermis culicivorax</name>
    <name type="common">Nematode worm</name>
    <dbReference type="NCBI Taxonomy" id="13658"/>
    <lineage>
        <taxon>Eukaryota</taxon>
        <taxon>Metazoa</taxon>
        <taxon>Ecdysozoa</taxon>
        <taxon>Nematoda</taxon>
        <taxon>Enoplea</taxon>
        <taxon>Dorylaimia</taxon>
        <taxon>Mermithida</taxon>
        <taxon>Mermithoidea</taxon>
        <taxon>Mermithidae</taxon>
        <taxon>Romanomermis</taxon>
    </lineage>
</organism>
<feature type="transmembrane region" description="Helical" evidence="1">
    <location>
        <begin position="88"/>
        <end position="107"/>
    </location>
</feature>
<evidence type="ECO:0000313" key="2">
    <source>
        <dbReference type="Proteomes" id="UP000887565"/>
    </source>
</evidence>
<evidence type="ECO:0000313" key="3">
    <source>
        <dbReference type="WBParaSite" id="nRc.2.0.1.t39356-RA"/>
    </source>
</evidence>
<accession>A0A915KKJ2</accession>
<reference evidence="3" key="1">
    <citation type="submission" date="2022-11" db="UniProtKB">
        <authorList>
            <consortium name="WormBaseParasite"/>
        </authorList>
    </citation>
    <scope>IDENTIFICATION</scope>
</reference>
<keyword evidence="2" id="KW-1185">Reference proteome</keyword>
<sequence>MVSWSYQQGVSSSTSYSTDIDETVPLCYTMGVFLAALMQSNGIHTLDYILGLSVEYFCLLQYQEGLLWSDNKIAETLITFSTYLKTHFSLFSTYFYAFFLIFCPAIIRTNFLHCEFESEKSKEYIFSSAWYKCEQNKQILKGCLVCPEKATEVVKYYVNEKTLIYLQQRKSIGKFENLEDFCNNEVAVSKKFKCDNLPKFLRYAKGMKILSGAINPNVKIVSNDY</sequence>
<name>A0A915KKJ2_ROMCU</name>
<keyword evidence="1" id="KW-0472">Membrane</keyword>
<dbReference type="WBParaSite" id="nRc.2.0.1.t39356-RA">
    <property type="protein sequence ID" value="nRc.2.0.1.t39356-RA"/>
    <property type="gene ID" value="nRc.2.0.1.g39356"/>
</dbReference>
<proteinExistence type="predicted"/>